<reference evidence="2" key="1">
    <citation type="journal article" date="2015" name="Nature">
        <title>Complex archaea that bridge the gap between prokaryotes and eukaryotes.</title>
        <authorList>
            <person name="Spang A."/>
            <person name="Saw J.H."/>
            <person name="Jorgensen S.L."/>
            <person name="Zaremba-Niedzwiedzka K."/>
            <person name="Martijn J."/>
            <person name="Lind A.E."/>
            <person name="van Eijk R."/>
            <person name="Schleper C."/>
            <person name="Guy L."/>
            <person name="Ettema T.J."/>
        </authorList>
    </citation>
    <scope>NUCLEOTIDE SEQUENCE</scope>
</reference>
<evidence type="ECO:0000313" key="2">
    <source>
        <dbReference type="EMBL" id="KKN72176.1"/>
    </source>
</evidence>
<evidence type="ECO:0000256" key="1">
    <source>
        <dbReference type="SAM" id="MobiDB-lite"/>
    </source>
</evidence>
<dbReference type="AlphaFoldDB" id="A0A0F9VF24"/>
<gene>
    <name evidence="2" type="ORF">LCGC14_0413130</name>
</gene>
<accession>A0A0F9VF24</accession>
<feature type="region of interest" description="Disordered" evidence="1">
    <location>
        <begin position="90"/>
        <end position="117"/>
    </location>
</feature>
<name>A0A0F9VF24_9ZZZZ</name>
<sequence>MTVTLISHVPRMQVFNLDHPTFRTKEWGFQRKDMVVIEESRDGRSAPKNIRKSICGSLTLRAHEKREDLPPQIVNVPEVKSARDLGYVSIEKSVPPAKVPQPKNKPTSKKRRSDTEG</sequence>
<feature type="compositionally biased region" description="Basic residues" evidence="1">
    <location>
        <begin position="106"/>
        <end position="117"/>
    </location>
</feature>
<organism evidence="2">
    <name type="scientific">marine sediment metagenome</name>
    <dbReference type="NCBI Taxonomy" id="412755"/>
    <lineage>
        <taxon>unclassified sequences</taxon>
        <taxon>metagenomes</taxon>
        <taxon>ecological metagenomes</taxon>
    </lineage>
</organism>
<proteinExistence type="predicted"/>
<comment type="caution">
    <text evidence="2">The sequence shown here is derived from an EMBL/GenBank/DDBJ whole genome shotgun (WGS) entry which is preliminary data.</text>
</comment>
<dbReference type="EMBL" id="LAZR01000367">
    <property type="protein sequence ID" value="KKN72176.1"/>
    <property type="molecule type" value="Genomic_DNA"/>
</dbReference>
<protein>
    <submittedName>
        <fullName evidence="2">Uncharacterized protein</fullName>
    </submittedName>
</protein>